<dbReference type="Proteomes" id="UP000736335">
    <property type="component" value="Unassembled WGS sequence"/>
</dbReference>
<keyword evidence="2" id="KW-1185">Reference proteome</keyword>
<dbReference type="AlphaFoldDB" id="A0A9P6HKK0"/>
<dbReference type="OrthoDB" id="2803597at2759"/>
<comment type="caution">
    <text evidence="1">The sequence shown here is derived from an EMBL/GenBank/DDBJ whole genome shotgun (WGS) entry which is preliminary data.</text>
</comment>
<evidence type="ECO:0000313" key="1">
    <source>
        <dbReference type="EMBL" id="KAF9788754.1"/>
    </source>
</evidence>
<name>A0A9P6HKK0_9AGAM</name>
<dbReference type="EMBL" id="WIUZ02000004">
    <property type="protein sequence ID" value="KAF9788754.1"/>
    <property type="molecule type" value="Genomic_DNA"/>
</dbReference>
<feature type="non-terminal residue" evidence="1">
    <location>
        <position position="151"/>
    </location>
</feature>
<reference evidence="1" key="1">
    <citation type="journal article" date="2020" name="Nat. Commun.">
        <title>Large-scale genome sequencing of mycorrhizal fungi provides insights into the early evolution of symbiotic traits.</title>
        <authorList>
            <person name="Miyauchi S."/>
            <person name="Kiss E."/>
            <person name="Kuo A."/>
            <person name="Drula E."/>
            <person name="Kohler A."/>
            <person name="Sanchez-Garcia M."/>
            <person name="Morin E."/>
            <person name="Andreopoulos B."/>
            <person name="Barry K.W."/>
            <person name="Bonito G."/>
            <person name="Buee M."/>
            <person name="Carver A."/>
            <person name="Chen C."/>
            <person name="Cichocki N."/>
            <person name="Clum A."/>
            <person name="Culley D."/>
            <person name="Crous P.W."/>
            <person name="Fauchery L."/>
            <person name="Girlanda M."/>
            <person name="Hayes R.D."/>
            <person name="Keri Z."/>
            <person name="LaButti K."/>
            <person name="Lipzen A."/>
            <person name="Lombard V."/>
            <person name="Magnuson J."/>
            <person name="Maillard F."/>
            <person name="Murat C."/>
            <person name="Nolan M."/>
            <person name="Ohm R.A."/>
            <person name="Pangilinan J."/>
            <person name="Pereira M.F."/>
            <person name="Perotto S."/>
            <person name="Peter M."/>
            <person name="Pfister S."/>
            <person name="Riley R."/>
            <person name="Sitrit Y."/>
            <person name="Stielow J.B."/>
            <person name="Szollosi G."/>
            <person name="Zifcakova L."/>
            <person name="Stursova M."/>
            <person name="Spatafora J.W."/>
            <person name="Tedersoo L."/>
            <person name="Vaario L.M."/>
            <person name="Yamada A."/>
            <person name="Yan M."/>
            <person name="Wang P."/>
            <person name="Xu J."/>
            <person name="Bruns T."/>
            <person name="Baldrian P."/>
            <person name="Vilgalys R."/>
            <person name="Dunand C."/>
            <person name="Henrissat B."/>
            <person name="Grigoriev I.V."/>
            <person name="Hibbett D."/>
            <person name="Nagy L.G."/>
            <person name="Martin F.M."/>
        </authorList>
    </citation>
    <scope>NUCLEOTIDE SEQUENCE</scope>
    <source>
        <strain evidence="1">UH-Tt-Lm1</strain>
    </source>
</reference>
<proteinExistence type="predicted"/>
<feature type="non-terminal residue" evidence="1">
    <location>
        <position position="1"/>
    </location>
</feature>
<accession>A0A9P6HKK0</accession>
<evidence type="ECO:0000313" key="2">
    <source>
        <dbReference type="Proteomes" id="UP000736335"/>
    </source>
</evidence>
<gene>
    <name evidence="1" type="ORF">BJ322DRAFT_988971</name>
</gene>
<organism evidence="1 2">
    <name type="scientific">Thelephora terrestris</name>
    <dbReference type="NCBI Taxonomy" id="56493"/>
    <lineage>
        <taxon>Eukaryota</taxon>
        <taxon>Fungi</taxon>
        <taxon>Dikarya</taxon>
        <taxon>Basidiomycota</taxon>
        <taxon>Agaricomycotina</taxon>
        <taxon>Agaricomycetes</taxon>
        <taxon>Thelephorales</taxon>
        <taxon>Thelephoraceae</taxon>
        <taxon>Thelephora</taxon>
    </lineage>
</organism>
<reference evidence="1" key="2">
    <citation type="submission" date="2020-11" db="EMBL/GenBank/DDBJ databases">
        <authorList>
            <consortium name="DOE Joint Genome Institute"/>
            <person name="Kuo A."/>
            <person name="Miyauchi S."/>
            <person name="Kiss E."/>
            <person name="Drula E."/>
            <person name="Kohler A."/>
            <person name="Sanchez-Garcia M."/>
            <person name="Andreopoulos B."/>
            <person name="Barry K.W."/>
            <person name="Bonito G."/>
            <person name="Buee M."/>
            <person name="Carver A."/>
            <person name="Chen C."/>
            <person name="Cichocki N."/>
            <person name="Clum A."/>
            <person name="Culley D."/>
            <person name="Crous P.W."/>
            <person name="Fauchery L."/>
            <person name="Girlanda M."/>
            <person name="Hayes R."/>
            <person name="Keri Z."/>
            <person name="Labutti K."/>
            <person name="Lipzen A."/>
            <person name="Lombard V."/>
            <person name="Magnuson J."/>
            <person name="Maillard F."/>
            <person name="Morin E."/>
            <person name="Murat C."/>
            <person name="Nolan M."/>
            <person name="Ohm R."/>
            <person name="Pangilinan J."/>
            <person name="Pereira M."/>
            <person name="Perotto S."/>
            <person name="Peter M."/>
            <person name="Riley R."/>
            <person name="Sitrit Y."/>
            <person name="Stielow B."/>
            <person name="Szollosi G."/>
            <person name="Zifcakova L."/>
            <person name="Stursova M."/>
            <person name="Spatafora J.W."/>
            <person name="Tedersoo L."/>
            <person name="Vaario L.-M."/>
            <person name="Yamada A."/>
            <person name="Yan M."/>
            <person name="Wang P."/>
            <person name="Xu J."/>
            <person name="Bruns T."/>
            <person name="Baldrian P."/>
            <person name="Vilgalys R."/>
            <person name="Henrissat B."/>
            <person name="Grigoriev I.V."/>
            <person name="Hibbett D."/>
            <person name="Nagy L.G."/>
            <person name="Martin F.M."/>
        </authorList>
    </citation>
    <scope>NUCLEOTIDE SEQUENCE</scope>
    <source>
        <strain evidence="1">UH-Tt-Lm1</strain>
    </source>
</reference>
<sequence>ECDNAVDGSCSRCSPRLPRICCDLCNPEDFEGMFQVLDPPLKSQLRRSKVKDYTPDEHDKELHQWLKDWRQKTSEEDYGLPFVKHFGCSNIMTDQVLSHICDAAHQHLITSTGDLFKESRWHLTQKYGQIVVDKIKETIPAAPPPSKPTTI</sequence>
<protein>
    <submittedName>
        <fullName evidence="1">Uncharacterized protein</fullName>
    </submittedName>
</protein>